<dbReference type="AlphaFoldDB" id="A0A3B8N5Y3"/>
<dbReference type="PANTHER" id="PTHR11615">
    <property type="entry name" value="NITRATE, FORMATE, IRON DEHYDROGENASE"/>
    <property type="match status" value="1"/>
</dbReference>
<comment type="caution">
    <text evidence="5">The sequence shown here is derived from an EMBL/GenBank/DDBJ whole genome shotgun (WGS) entry which is preliminary data.</text>
</comment>
<keyword evidence="3" id="KW-0411">Iron-sulfur</keyword>
<dbReference type="InterPro" id="IPR050340">
    <property type="entry name" value="Cytosolic_Fe-S_CAF"/>
</dbReference>
<dbReference type="Proteomes" id="UP000257240">
    <property type="component" value="Unassembled WGS sequence"/>
</dbReference>
<keyword evidence="1" id="KW-0479">Metal-binding</keyword>
<evidence type="ECO:0000256" key="2">
    <source>
        <dbReference type="ARBA" id="ARBA00023004"/>
    </source>
</evidence>
<evidence type="ECO:0000313" key="5">
    <source>
        <dbReference type="EMBL" id="HAA83668.1"/>
    </source>
</evidence>
<feature type="domain" description="4Fe-4S ferredoxin-type" evidence="4">
    <location>
        <begin position="58"/>
        <end position="87"/>
    </location>
</feature>
<accession>A0A3B8N5Y3</accession>
<dbReference type="SUPFAM" id="SSF53920">
    <property type="entry name" value="Fe-only hydrogenase"/>
    <property type="match status" value="1"/>
</dbReference>
<dbReference type="InterPro" id="IPR017896">
    <property type="entry name" value="4Fe4S_Fe-S-bd"/>
</dbReference>
<evidence type="ECO:0000259" key="4">
    <source>
        <dbReference type="PROSITE" id="PS51379"/>
    </source>
</evidence>
<keyword evidence="2" id="KW-0408">Iron</keyword>
<dbReference type="SUPFAM" id="SSF54862">
    <property type="entry name" value="4Fe-4S ferredoxins"/>
    <property type="match status" value="1"/>
</dbReference>
<dbReference type="GO" id="GO:0046872">
    <property type="term" value="F:metal ion binding"/>
    <property type="evidence" value="ECO:0007669"/>
    <property type="project" value="UniProtKB-KW"/>
</dbReference>
<dbReference type="InterPro" id="IPR004108">
    <property type="entry name" value="Fe_hydrogenase_lsu_C"/>
</dbReference>
<name>A0A3B8N5Y3_9BACT</name>
<dbReference type="EMBL" id="DLVE01000033">
    <property type="protein sequence ID" value="HAA83668.1"/>
    <property type="molecule type" value="Genomic_DNA"/>
</dbReference>
<dbReference type="InterPro" id="IPR017900">
    <property type="entry name" value="4Fe4S_Fe_S_CS"/>
</dbReference>
<proteinExistence type="predicted"/>
<evidence type="ECO:0000256" key="3">
    <source>
        <dbReference type="ARBA" id="ARBA00023014"/>
    </source>
</evidence>
<dbReference type="Gene3D" id="3.40.50.1780">
    <property type="match status" value="1"/>
</dbReference>
<gene>
    <name evidence="5" type="ORF">DCE01_02605</name>
</gene>
<reference evidence="5 6" key="1">
    <citation type="journal article" date="2018" name="Nat. Biotechnol.">
        <title>A standardized bacterial taxonomy based on genome phylogeny substantially revises the tree of life.</title>
        <authorList>
            <person name="Parks D.H."/>
            <person name="Chuvochina M."/>
            <person name="Waite D.W."/>
            <person name="Rinke C."/>
            <person name="Skarshewski A."/>
            <person name="Chaumeil P.A."/>
            <person name="Hugenholtz P."/>
        </authorList>
    </citation>
    <scope>NUCLEOTIDE SEQUENCE [LARGE SCALE GENOMIC DNA]</scope>
    <source>
        <strain evidence="5">UBA12529</strain>
    </source>
</reference>
<dbReference type="Pfam" id="PF13237">
    <property type="entry name" value="Fer4_10"/>
    <property type="match status" value="1"/>
</dbReference>
<dbReference type="RefSeq" id="WP_273018878.1">
    <property type="nucleotide sequence ID" value="NZ_DAINLL010000002.1"/>
</dbReference>
<evidence type="ECO:0000256" key="1">
    <source>
        <dbReference type="ARBA" id="ARBA00022723"/>
    </source>
</evidence>
<dbReference type="InterPro" id="IPR009016">
    <property type="entry name" value="Fe_hydrogenase"/>
</dbReference>
<dbReference type="Gene3D" id="3.40.950.10">
    <property type="entry name" value="Fe-only Hydrogenase (Larger Subunit), Chain L, domain 3"/>
    <property type="match status" value="1"/>
</dbReference>
<dbReference type="Pfam" id="PF02906">
    <property type="entry name" value="Fe_hyd_lg_C"/>
    <property type="match status" value="1"/>
</dbReference>
<dbReference type="PROSITE" id="PS51379">
    <property type="entry name" value="4FE4S_FER_2"/>
    <property type="match status" value="2"/>
</dbReference>
<dbReference type="Gene3D" id="3.30.70.20">
    <property type="match status" value="1"/>
</dbReference>
<dbReference type="GO" id="GO:0051536">
    <property type="term" value="F:iron-sulfur cluster binding"/>
    <property type="evidence" value="ECO:0007669"/>
    <property type="project" value="UniProtKB-KW"/>
</dbReference>
<organism evidence="5 6">
    <name type="scientific">Thermodesulfobacterium commune</name>
    <dbReference type="NCBI Taxonomy" id="1741"/>
    <lineage>
        <taxon>Bacteria</taxon>
        <taxon>Pseudomonadati</taxon>
        <taxon>Thermodesulfobacteriota</taxon>
        <taxon>Thermodesulfobacteria</taxon>
        <taxon>Thermodesulfobacteriales</taxon>
        <taxon>Thermodesulfobacteriaceae</taxon>
        <taxon>Thermodesulfobacterium</taxon>
    </lineage>
</organism>
<protein>
    <submittedName>
        <fullName evidence="5">Iron hydrogenase</fullName>
    </submittedName>
</protein>
<evidence type="ECO:0000313" key="6">
    <source>
        <dbReference type="Proteomes" id="UP000257240"/>
    </source>
</evidence>
<feature type="domain" description="4Fe-4S ferredoxin-type" evidence="4">
    <location>
        <begin position="28"/>
        <end position="57"/>
    </location>
</feature>
<sequence>MVSKVRTFKSEKGLSQDVGTYRRGELRGVIRINEEVCVGCDTCRGVCPADAIEGSVGEKHKINLDKCVVCGQCLINCPFDAVEQMSFVEDVLPKLKDKQTKVVAIVAPAVRVAIAEEFGAKPGTLALGRLWVALKKAGFEIYDNNFAADQTILEEGTELLARIAAHAGLKELPVYLWDKKLVLEVEEYKHKPLPQFTSCCPAWVRYVELYYPDLIPYLSTCKSPQQMAGATAKTYGAKDVWKVAVEKVYTVGVMPCTAKIFEAFRPEFDSAGRYHKNESIRDVDAVLTTRDLAEIFRRLNIDFMRLPEERDPKHFMWYSGGATIFGVSGGVMEAAIRFAFHVLSGKSPSPTALEWEFHDVRGLTNPVVRATVTIPLRPEYQKVFNDKVIRLKVCVVNGIGYNGAHLKPVVEEVLKGKSPYQFIEVMNCPGGCINGGGQPKQAMSIGFIQKVFYKLGRG</sequence>
<dbReference type="PROSITE" id="PS00198">
    <property type="entry name" value="4FE4S_FER_1"/>
    <property type="match status" value="1"/>
</dbReference>